<dbReference type="SUPFAM" id="SSF82171">
    <property type="entry name" value="DPP6 N-terminal domain-like"/>
    <property type="match status" value="1"/>
</dbReference>
<evidence type="ECO:0008006" key="3">
    <source>
        <dbReference type="Google" id="ProtNLM"/>
    </source>
</evidence>
<name>A0ABS5KB17_9BACT</name>
<dbReference type="RefSeq" id="WP_212228742.1">
    <property type="nucleotide sequence ID" value="NZ_JAGUCN010000013.1"/>
</dbReference>
<evidence type="ECO:0000313" key="1">
    <source>
        <dbReference type="EMBL" id="MBS2212225.1"/>
    </source>
</evidence>
<dbReference type="EMBL" id="JAGUCN010000013">
    <property type="protein sequence ID" value="MBS2212225.1"/>
    <property type="molecule type" value="Genomic_DNA"/>
</dbReference>
<keyword evidence="2" id="KW-1185">Reference proteome</keyword>
<accession>A0ABS5KB17</accession>
<comment type="caution">
    <text evidence="1">The sequence shown here is derived from an EMBL/GenBank/DDBJ whole genome shotgun (WGS) entry which is preliminary data.</text>
</comment>
<evidence type="ECO:0000313" key="2">
    <source>
        <dbReference type="Proteomes" id="UP000721861"/>
    </source>
</evidence>
<organism evidence="1 2">
    <name type="scientific">Carboxylicivirga mesophila</name>
    <dbReference type="NCBI Taxonomy" id="1166478"/>
    <lineage>
        <taxon>Bacteria</taxon>
        <taxon>Pseudomonadati</taxon>
        <taxon>Bacteroidota</taxon>
        <taxon>Bacteroidia</taxon>
        <taxon>Marinilabiliales</taxon>
        <taxon>Marinilabiliaceae</taxon>
        <taxon>Carboxylicivirga</taxon>
    </lineage>
</organism>
<sequence>MKYLTIISICGLFITTSLAQSKIKNLAGISVNYNKSKLLVIQEFEDNYLLIERDPTTLRPINYYSIIDVYLKKQQGFLNIPSAVSNNGNYYAFSSFSDYHNLIQDKIIIYDLSERHVIGEIDITNFKLKGGQACSFHFNASSEKLYYGTAMEIYEYDLINKNSTKLHETKGYVTYDPTTHEPITCDFRIINSAGEGLIENMQTLGGKKYESDIAFGGIWKKSNGIGYVTSIGNKYLLYTVTSLEIIKH</sequence>
<reference evidence="1 2" key="1">
    <citation type="journal article" date="2014" name="Int. J. Syst. Evol. Microbiol.">
        <title>Carboxylicivirga gen. nov. in the family Marinilabiliaceae with two novel species, Carboxylicivirga mesophila sp. nov. and Carboxylicivirga taeanensis sp. nov., and reclassification of Cytophaga fermentans as Saccharicrinis fermentans gen. nov., comb. nov.</title>
        <authorList>
            <person name="Yang S.H."/>
            <person name="Seo H.S."/>
            <person name="Woo J.H."/>
            <person name="Oh H.M."/>
            <person name="Jang H."/>
            <person name="Lee J.H."/>
            <person name="Kim S.J."/>
            <person name="Kwon K.K."/>
        </authorList>
    </citation>
    <scope>NUCLEOTIDE SEQUENCE [LARGE SCALE GENOMIC DNA]</scope>
    <source>
        <strain evidence="1 2">JCM 18290</strain>
    </source>
</reference>
<gene>
    <name evidence="1" type="ORF">KEM09_12475</name>
</gene>
<dbReference type="Proteomes" id="UP000721861">
    <property type="component" value="Unassembled WGS sequence"/>
</dbReference>
<protein>
    <recommendedName>
        <fullName evidence="3">Glutamine cyclotransferase</fullName>
    </recommendedName>
</protein>
<proteinExistence type="predicted"/>